<feature type="region of interest" description="Disordered" evidence="1">
    <location>
        <begin position="50"/>
        <end position="70"/>
    </location>
</feature>
<feature type="compositionally biased region" description="Low complexity" evidence="1">
    <location>
        <begin position="50"/>
        <end position="64"/>
    </location>
</feature>
<organism evidence="2 3">
    <name type="scientific">Hyella patelloides LEGE 07179</name>
    <dbReference type="NCBI Taxonomy" id="945734"/>
    <lineage>
        <taxon>Bacteria</taxon>
        <taxon>Bacillati</taxon>
        <taxon>Cyanobacteriota</taxon>
        <taxon>Cyanophyceae</taxon>
        <taxon>Pleurocapsales</taxon>
        <taxon>Hyellaceae</taxon>
        <taxon>Hyella</taxon>
    </lineage>
</organism>
<feature type="compositionally biased region" description="Polar residues" evidence="1">
    <location>
        <begin position="96"/>
        <end position="105"/>
    </location>
</feature>
<feature type="region of interest" description="Disordered" evidence="1">
    <location>
        <begin position="90"/>
        <end position="133"/>
    </location>
</feature>
<name>A0A563VXL2_9CYAN</name>
<evidence type="ECO:0000313" key="3">
    <source>
        <dbReference type="Proteomes" id="UP000320055"/>
    </source>
</evidence>
<dbReference type="EMBL" id="CAACVJ010000355">
    <property type="protein sequence ID" value="VEP16194.1"/>
    <property type="molecule type" value="Genomic_DNA"/>
</dbReference>
<keyword evidence="3" id="KW-1185">Reference proteome</keyword>
<dbReference type="Proteomes" id="UP000320055">
    <property type="component" value="Unassembled WGS sequence"/>
</dbReference>
<evidence type="ECO:0000313" key="2">
    <source>
        <dbReference type="EMBL" id="VEP16194.1"/>
    </source>
</evidence>
<protein>
    <submittedName>
        <fullName evidence="2">Uncharacterized protein</fullName>
    </submittedName>
</protein>
<sequence>MVLLNRSIIEQIMLFKMILMKNPLSQLTITLGLGIACTFSLITPSLAQYQSQQDNNYQSNEQDSIYGDSTLGIDPMQLMHNYNLGVGRSAEEFNEESSTQIQNSAEEFRRLQQERMLQQQNTTPEATEEPGVN</sequence>
<accession>A0A563VXL2</accession>
<reference evidence="2 3" key="1">
    <citation type="submission" date="2019-01" db="EMBL/GenBank/DDBJ databases">
        <authorList>
            <person name="Brito A."/>
        </authorList>
    </citation>
    <scope>NUCLEOTIDE SEQUENCE [LARGE SCALE GENOMIC DNA]</scope>
    <source>
        <strain evidence="2">1</strain>
    </source>
</reference>
<proteinExistence type="predicted"/>
<evidence type="ECO:0000256" key="1">
    <source>
        <dbReference type="SAM" id="MobiDB-lite"/>
    </source>
</evidence>
<gene>
    <name evidence="2" type="ORF">H1P_4180006</name>
</gene>
<dbReference type="AlphaFoldDB" id="A0A563VXL2"/>